<dbReference type="Pfam" id="PF00528">
    <property type="entry name" value="BPD_transp_1"/>
    <property type="match status" value="1"/>
</dbReference>
<dbReference type="Gene3D" id="1.10.3720.10">
    <property type="entry name" value="MetI-like"/>
    <property type="match status" value="1"/>
</dbReference>
<keyword evidence="2 7" id="KW-0813">Transport</keyword>
<name>A0A2V3XY35_9FIRM</name>
<sequence length="305" mass="34549">MKNIKTSVRSISKKITLHENLVGWGFVMPAFCGFLVFFLAPIVLGMFFSFTDASGLSIQTASFTGLSNYKKMFSDKYIITSLKNNFLYAALFTPLTLVAALFFATILNRVTYGRKFFRMSFFLPYITSMVSVAVVWKLIFNPVNGPVNTMLTSMGINNVPKWLLSSDWALFTIVIISVWKYFGYYMLILLAGIQMIPEDLYEAASIDGANGLYKYVRITLPMLSPTIFLCVIMLIINSFQVFDLVNILTEGGPGMATNVLVYRIYIEGFSHANIGYASAISYFLFLIILVITLIQFFAQKYWVHY</sequence>
<dbReference type="Proteomes" id="UP000248057">
    <property type="component" value="Unassembled WGS sequence"/>
</dbReference>
<evidence type="ECO:0000256" key="5">
    <source>
        <dbReference type="ARBA" id="ARBA00022989"/>
    </source>
</evidence>
<protein>
    <submittedName>
        <fullName evidence="9">Multiple sugar transport system permease protein</fullName>
    </submittedName>
</protein>
<feature type="transmembrane region" description="Helical" evidence="7">
    <location>
        <begin position="279"/>
        <end position="298"/>
    </location>
</feature>
<dbReference type="CDD" id="cd06261">
    <property type="entry name" value="TM_PBP2"/>
    <property type="match status" value="1"/>
</dbReference>
<evidence type="ECO:0000259" key="8">
    <source>
        <dbReference type="PROSITE" id="PS50928"/>
    </source>
</evidence>
<feature type="domain" description="ABC transmembrane type-1" evidence="8">
    <location>
        <begin position="82"/>
        <end position="295"/>
    </location>
</feature>
<evidence type="ECO:0000256" key="6">
    <source>
        <dbReference type="ARBA" id="ARBA00023136"/>
    </source>
</evidence>
<comment type="similarity">
    <text evidence="7">Belongs to the binding-protein-dependent transport system permease family.</text>
</comment>
<dbReference type="PANTHER" id="PTHR30193">
    <property type="entry name" value="ABC TRANSPORTER PERMEASE PROTEIN"/>
    <property type="match status" value="1"/>
</dbReference>
<keyword evidence="5 7" id="KW-1133">Transmembrane helix</keyword>
<dbReference type="RefSeq" id="WP_243005152.1">
    <property type="nucleotide sequence ID" value="NZ_QJKD01000014.1"/>
</dbReference>
<keyword evidence="6 7" id="KW-0472">Membrane</keyword>
<dbReference type="PROSITE" id="PS50928">
    <property type="entry name" value="ABC_TM1"/>
    <property type="match status" value="1"/>
</dbReference>
<dbReference type="SUPFAM" id="SSF161098">
    <property type="entry name" value="MetI-like"/>
    <property type="match status" value="1"/>
</dbReference>
<feature type="transmembrane region" description="Helical" evidence="7">
    <location>
        <begin position="214"/>
        <end position="236"/>
    </location>
</feature>
<keyword evidence="10" id="KW-1185">Reference proteome</keyword>
<feature type="transmembrane region" description="Helical" evidence="7">
    <location>
        <begin position="168"/>
        <end position="193"/>
    </location>
</feature>
<feature type="transmembrane region" description="Helical" evidence="7">
    <location>
        <begin position="21"/>
        <end position="48"/>
    </location>
</feature>
<keyword evidence="3" id="KW-1003">Cell membrane</keyword>
<dbReference type="InterPro" id="IPR035906">
    <property type="entry name" value="MetI-like_sf"/>
</dbReference>
<dbReference type="InterPro" id="IPR000515">
    <property type="entry name" value="MetI-like"/>
</dbReference>
<feature type="transmembrane region" description="Helical" evidence="7">
    <location>
        <begin position="86"/>
        <end position="107"/>
    </location>
</feature>
<evidence type="ECO:0000256" key="3">
    <source>
        <dbReference type="ARBA" id="ARBA00022475"/>
    </source>
</evidence>
<feature type="transmembrane region" description="Helical" evidence="7">
    <location>
        <begin position="119"/>
        <end position="140"/>
    </location>
</feature>
<comment type="subcellular location">
    <subcellularLocation>
        <location evidence="1 7">Cell membrane</location>
        <topology evidence="1 7">Multi-pass membrane protein</topology>
    </subcellularLocation>
</comment>
<evidence type="ECO:0000256" key="7">
    <source>
        <dbReference type="RuleBase" id="RU363032"/>
    </source>
</evidence>
<dbReference type="InterPro" id="IPR051393">
    <property type="entry name" value="ABC_transporter_permease"/>
</dbReference>
<dbReference type="GO" id="GO:0055085">
    <property type="term" value="P:transmembrane transport"/>
    <property type="evidence" value="ECO:0007669"/>
    <property type="project" value="InterPro"/>
</dbReference>
<keyword evidence="4 7" id="KW-0812">Transmembrane</keyword>
<proteinExistence type="inferred from homology"/>
<dbReference type="GO" id="GO:0005886">
    <property type="term" value="C:plasma membrane"/>
    <property type="evidence" value="ECO:0007669"/>
    <property type="project" value="UniProtKB-SubCell"/>
</dbReference>
<evidence type="ECO:0000313" key="10">
    <source>
        <dbReference type="Proteomes" id="UP000248057"/>
    </source>
</evidence>
<dbReference type="EMBL" id="QJKD01000014">
    <property type="protein sequence ID" value="PXX49219.1"/>
    <property type="molecule type" value="Genomic_DNA"/>
</dbReference>
<accession>A0A2V3XY35</accession>
<dbReference type="AlphaFoldDB" id="A0A2V3XY35"/>
<evidence type="ECO:0000313" key="9">
    <source>
        <dbReference type="EMBL" id="PXX49219.1"/>
    </source>
</evidence>
<dbReference type="GeneID" id="86063706"/>
<gene>
    <name evidence="9" type="ORF">DFR60_1148</name>
</gene>
<reference evidence="9 10" key="1">
    <citation type="submission" date="2018-05" db="EMBL/GenBank/DDBJ databases">
        <title>Genomic Encyclopedia of Type Strains, Phase IV (KMG-IV): sequencing the most valuable type-strain genomes for metagenomic binning, comparative biology and taxonomic classification.</title>
        <authorList>
            <person name="Goeker M."/>
        </authorList>
    </citation>
    <scope>NUCLEOTIDE SEQUENCE [LARGE SCALE GENOMIC DNA]</scope>
    <source>
        <strain evidence="9 10">DSM 24995</strain>
    </source>
</reference>
<evidence type="ECO:0000256" key="4">
    <source>
        <dbReference type="ARBA" id="ARBA00022692"/>
    </source>
</evidence>
<evidence type="ECO:0000256" key="1">
    <source>
        <dbReference type="ARBA" id="ARBA00004651"/>
    </source>
</evidence>
<comment type="caution">
    <text evidence="9">The sequence shown here is derived from an EMBL/GenBank/DDBJ whole genome shotgun (WGS) entry which is preliminary data.</text>
</comment>
<keyword evidence="9" id="KW-0762">Sugar transport</keyword>
<dbReference type="PANTHER" id="PTHR30193:SF37">
    <property type="entry name" value="INNER MEMBRANE ABC TRANSPORTER PERMEASE PROTEIN YCJO"/>
    <property type="match status" value="1"/>
</dbReference>
<evidence type="ECO:0000256" key="2">
    <source>
        <dbReference type="ARBA" id="ARBA00022448"/>
    </source>
</evidence>
<organism evidence="9 10">
    <name type="scientific">Hungatella effluvii</name>
    <dbReference type="NCBI Taxonomy" id="1096246"/>
    <lineage>
        <taxon>Bacteria</taxon>
        <taxon>Bacillati</taxon>
        <taxon>Bacillota</taxon>
        <taxon>Clostridia</taxon>
        <taxon>Lachnospirales</taxon>
        <taxon>Lachnospiraceae</taxon>
        <taxon>Hungatella</taxon>
    </lineage>
</organism>